<evidence type="ECO:0000313" key="9">
    <source>
        <dbReference type="EMBL" id="DAB36296.1"/>
    </source>
</evidence>
<dbReference type="STRING" id="366522.GCA_001548055_00874"/>
<dbReference type="InterPro" id="IPR016047">
    <property type="entry name" value="M23ase_b-sheet_dom"/>
</dbReference>
<evidence type="ECO:0000259" key="7">
    <source>
        <dbReference type="Pfam" id="PF01551"/>
    </source>
</evidence>
<keyword evidence="5" id="KW-0862">Zinc</keyword>
<accession>A0A2D3WDE4</accession>
<name>A0A2D3WDE4_9BACT</name>
<evidence type="ECO:0000256" key="4">
    <source>
        <dbReference type="ARBA" id="ARBA00022801"/>
    </source>
</evidence>
<keyword evidence="6" id="KW-0482">Metalloprotease</keyword>
<dbReference type="Gene3D" id="2.70.70.10">
    <property type="entry name" value="Glucose Permease (Domain IIA)"/>
    <property type="match status" value="1"/>
</dbReference>
<proteinExistence type="predicted"/>
<dbReference type="EMBL" id="DLUG01000151">
    <property type="protein sequence ID" value="DAB36296.1"/>
    <property type="molecule type" value="Genomic_DNA"/>
</dbReference>
<dbReference type="GO" id="GO:0004222">
    <property type="term" value="F:metalloendopeptidase activity"/>
    <property type="evidence" value="ECO:0007669"/>
    <property type="project" value="TreeGrafter"/>
</dbReference>
<dbReference type="InterPro" id="IPR040653">
    <property type="entry name" value="Csd3_N"/>
</dbReference>
<feature type="domain" description="Csd3 N-terminal" evidence="8">
    <location>
        <begin position="23"/>
        <end position="105"/>
    </location>
</feature>
<dbReference type="CDD" id="cd12797">
    <property type="entry name" value="M23_peptidase"/>
    <property type="match status" value="1"/>
</dbReference>
<dbReference type="Pfam" id="PF18059">
    <property type="entry name" value="Csd3_N"/>
    <property type="match status" value="1"/>
</dbReference>
<dbReference type="AlphaFoldDB" id="A0A2D3WDE4"/>
<dbReference type="GO" id="GO:0046872">
    <property type="term" value="F:metal ion binding"/>
    <property type="evidence" value="ECO:0007669"/>
    <property type="project" value="UniProtKB-KW"/>
</dbReference>
<dbReference type="Gene3D" id="3.10.450.350">
    <property type="match status" value="1"/>
</dbReference>
<sequence length="393" mass="44411">MTKLIIAWLLLLSFSAAAYLEELKWPKGETFLTFLEHNQLPSSIYYSLDKEEQELAAEIIAGIKYQVLRNSDTSALEQVLIPIGEELQMHIKQKNDQFIMEIEPIAVQLEEHALVLDIQNSPFVDIVNATKNNLLANEFAQSFRDSGVNLRNLKKDDQLVLLYRQKRRLGKQFGSIKIDVSMIETKNKQNYIFYYKESYYDAKGQELENFLLSTPVNYTRISSPFTLMRWHPILQKYRAHLGIDYAASVGTPVKSAGNGRVNFVGEKGGYGNTIEVNHDGSYKTLYGHLNGFAKGLRSGQVVKQGQVIGYVGNTGLSSGPHLHFGLYRNNVAINPASVVKIAKSALSGNDLRGFLEYTKALKNKVETALKEHVPPVQEENFEYAYPFDKKSDM</sequence>
<keyword evidence="2" id="KW-0645">Protease</keyword>
<keyword evidence="4" id="KW-0378">Hydrolase</keyword>
<evidence type="ECO:0000256" key="6">
    <source>
        <dbReference type="ARBA" id="ARBA00023049"/>
    </source>
</evidence>
<dbReference type="Pfam" id="PF01551">
    <property type="entry name" value="Peptidase_M23"/>
    <property type="match status" value="1"/>
</dbReference>
<keyword evidence="3" id="KW-0479">Metal-binding</keyword>
<evidence type="ECO:0000256" key="2">
    <source>
        <dbReference type="ARBA" id="ARBA00022670"/>
    </source>
</evidence>
<evidence type="ECO:0000256" key="3">
    <source>
        <dbReference type="ARBA" id="ARBA00022723"/>
    </source>
</evidence>
<comment type="cofactor">
    <cofactor evidence="1">
        <name>Zn(2+)</name>
        <dbReference type="ChEBI" id="CHEBI:29105"/>
    </cofactor>
</comment>
<dbReference type="Proteomes" id="UP000231638">
    <property type="component" value="Unassembled WGS sequence"/>
</dbReference>
<organism evidence="9 10">
    <name type="scientific">Sulfurospirillum cavolei</name>
    <dbReference type="NCBI Taxonomy" id="366522"/>
    <lineage>
        <taxon>Bacteria</taxon>
        <taxon>Pseudomonadati</taxon>
        <taxon>Campylobacterota</taxon>
        <taxon>Epsilonproteobacteria</taxon>
        <taxon>Campylobacterales</taxon>
        <taxon>Sulfurospirillaceae</taxon>
        <taxon>Sulfurospirillum</taxon>
    </lineage>
</organism>
<gene>
    <name evidence="9" type="ORF">CFH80_05625</name>
</gene>
<feature type="domain" description="M23ase beta-sheet core" evidence="7">
    <location>
        <begin position="239"/>
        <end position="335"/>
    </location>
</feature>
<comment type="caution">
    <text evidence="9">The sequence shown here is derived from an EMBL/GenBank/DDBJ whole genome shotgun (WGS) entry which is preliminary data.</text>
</comment>
<evidence type="ECO:0000256" key="5">
    <source>
        <dbReference type="ARBA" id="ARBA00022833"/>
    </source>
</evidence>
<dbReference type="InterPro" id="IPR050570">
    <property type="entry name" value="Cell_wall_metabolism_enzyme"/>
</dbReference>
<dbReference type="SUPFAM" id="SSF51261">
    <property type="entry name" value="Duplicated hybrid motif"/>
    <property type="match status" value="1"/>
</dbReference>
<evidence type="ECO:0000259" key="8">
    <source>
        <dbReference type="Pfam" id="PF18059"/>
    </source>
</evidence>
<reference evidence="9 10" key="1">
    <citation type="journal article" date="2017" name="Front. Microbiol.">
        <title>Comparative Genomic Analysis of the Class Epsilonproteobacteria and Proposed Reclassification to Epsilonbacteraeota (phyl. nov.).</title>
        <authorList>
            <person name="Waite D.W."/>
            <person name="Vanwonterghem I."/>
            <person name="Rinke C."/>
            <person name="Parks D.H."/>
            <person name="Zhang Y."/>
            <person name="Takai K."/>
            <person name="Sievert S.M."/>
            <person name="Simon J."/>
            <person name="Campbell B.J."/>
            <person name="Hanson T.E."/>
            <person name="Woyke T."/>
            <person name="Klotz M.G."/>
            <person name="Hugenholtz P."/>
        </authorList>
    </citation>
    <scope>NUCLEOTIDE SEQUENCE [LARGE SCALE GENOMIC DNA]</scope>
    <source>
        <strain evidence="9">UBA11420</strain>
    </source>
</reference>
<protein>
    <submittedName>
        <fullName evidence="9">Endopeptidase</fullName>
    </submittedName>
</protein>
<dbReference type="InterPro" id="IPR011055">
    <property type="entry name" value="Dup_hybrid_motif"/>
</dbReference>
<dbReference type="GO" id="GO:0006508">
    <property type="term" value="P:proteolysis"/>
    <property type="evidence" value="ECO:0007669"/>
    <property type="project" value="UniProtKB-KW"/>
</dbReference>
<dbReference type="PANTHER" id="PTHR21666:SF288">
    <property type="entry name" value="CELL DIVISION PROTEIN YTFB"/>
    <property type="match status" value="1"/>
</dbReference>
<evidence type="ECO:0000256" key="1">
    <source>
        <dbReference type="ARBA" id="ARBA00001947"/>
    </source>
</evidence>
<evidence type="ECO:0000313" key="10">
    <source>
        <dbReference type="Proteomes" id="UP000231638"/>
    </source>
</evidence>
<dbReference type="PANTHER" id="PTHR21666">
    <property type="entry name" value="PEPTIDASE-RELATED"/>
    <property type="match status" value="1"/>
</dbReference>